<dbReference type="Proteomes" id="UP000094285">
    <property type="component" value="Unassembled WGS sequence"/>
</dbReference>
<dbReference type="RefSeq" id="XP_020065415.1">
    <property type="nucleotide sequence ID" value="XM_020209830.1"/>
</dbReference>
<feature type="region of interest" description="Disordered" evidence="1">
    <location>
        <begin position="153"/>
        <end position="187"/>
    </location>
</feature>
<feature type="compositionally biased region" description="Low complexity" evidence="1">
    <location>
        <begin position="163"/>
        <end position="187"/>
    </location>
</feature>
<dbReference type="GeneID" id="30983966"/>
<evidence type="ECO:0000313" key="4">
    <source>
        <dbReference type="Proteomes" id="UP000094285"/>
    </source>
</evidence>
<gene>
    <name evidence="3" type="ORF">CANTADRAFT_50492</name>
</gene>
<evidence type="ECO:0000313" key="3">
    <source>
        <dbReference type="EMBL" id="ODV80293.1"/>
    </source>
</evidence>
<feature type="signal peptide" evidence="2">
    <location>
        <begin position="1"/>
        <end position="17"/>
    </location>
</feature>
<evidence type="ECO:0000256" key="1">
    <source>
        <dbReference type="SAM" id="MobiDB-lite"/>
    </source>
</evidence>
<reference evidence="4" key="1">
    <citation type="submission" date="2016-05" db="EMBL/GenBank/DDBJ databases">
        <title>Comparative genomics of biotechnologically important yeasts.</title>
        <authorList>
            <consortium name="DOE Joint Genome Institute"/>
            <person name="Riley R."/>
            <person name="Haridas S."/>
            <person name="Wolfe K.H."/>
            <person name="Lopes M.R."/>
            <person name="Hittinger C.T."/>
            <person name="Goker M."/>
            <person name="Salamov A."/>
            <person name="Wisecaver J."/>
            <person name="Long T.M."/>
            <person name="Aerts A.L."/>
            <person name="Barry K."/>
            <person name="Choi C."/>
            <person name="Clum A."/>
            <person name="Coughlan A.Y."/>
            <person name="Deshpande S."/>
            <person name="Douglass A.P."/>
            <person name="Hanson S.J."/>
            <person name="Klenk H.-P."/>
            <person name="Labutti K."/>
            <person name="Lapidus A."/>
            <person name="Lindquist E."/>
            <person name="Lipzen A."/>
            <person name="Meier-Kolthoff J.P."/>
            <person name="Ohm R.A."/>
            <person name="Otillar R.P."/>
            <person name="Pangilinan J."/>
            <person name="Peng Y."/>
            <person name="Rokas A."/>
            <person name="Rosa C.A."/>
            <person name="Scheuner C."/>
            <person name="Sibirny A.A."/>
            <person name="Slot J.C."/>
            <person name="Stielow J.B."/>
            <person name="Sun H."/>
            <person name="Kurtzman C.P."/>
            <person name="Blackwell M."/>
            <person name="Grigoriev I.V."/>
            <person name="Jeffries T.W."/>
        </authorList>
    </citation>
    <scope>NUCLEOTIDE SEQUENCE [LARGE SCALE GENOMIC DNA]</scope>
    <source>
        <strain evidence="4">NRRL Y-17324</strain>
    </source>
</reference>
<proteinExistence type="predicted"/>
<protein>
    <submittedName>
        <fullName evidence="3">Uncharacterized protein</fullName>
    </submittedName>
</protein>
<keyword evidence="2" id="KW-0732">Signal</keyword>
<dbReference type="AlphaFoldDB" id="A0A1E4SLB3"/>
<accession>A0A1E4SLB3</accession>
<keyword evidence="4" id="KW-1185">Reference proteome</keyword>
<sequence>MKFTLSTIALLASAVSAAVTDIDLYIDSQNKEVDGNSLQPLHEGAAIQYLFLGHQQNAFQYDSDTQVLSGPNPPQTPFANNFSIVDHVAWTSSSTEATKVTIIGGHSADRGFLAINGSSDGFYAVKNINDPYQYSNQQYALVYYPDGGQPDGAISVNIRTHTSDNSTSNDSSASASPSAAASSAPKVTPANGAGANAVSGAVLGGAALLAMLI</sequence>
<dbReference type="STRING" id="984487.A0A1E4SLB3"/>
<feature type="chain" id="PRO_5009162877" evidence="2">
    <location>
        <begin position="18"/>
        <end position="213"/>
    </location>
</feature>
<name>A0A1E4SLB3_9ASCO</name>
<dbReference type="EMBL" id="KV453911">
    <property type="protein sequence ID" value="ODV80293.1"/>
    <property type="molecule type" value="Genomic_DNA"/>
</dbReference>
<organism evidence="3 4">
    <name type="scientific">Suhomyces tanzawaensis NRRL Y-17324</name>
    <dbReference type="NCBI Taxonomy" id="984487"/>
    <lineage>
        <taxon>Eukaryota</taxon>
        <taxon>Fungi</taxon>
        <taxon>Dikarya</taxon>
        <taxon>Ascomycota</taxon>
        <taxon>Saccharomycotina</taxon>
        <taxon>Pichiomycetes</taxon>
        <taxon>Debaryomycetaceae</taxon>
        <taxon>Suhomyces</taxon>
    </lineage>
</organism>
<dbReference type="OrthoDB" id="4018368at2759"/>
<evidence type="ECO:0000256" key="2">
    <source>
        <dbReference type="SAM" id="SignalP"/>
    </source>
</evidence>